<proteinExistence type="predicted"/>
<gene>
    <name evidence="1" type="ORF">F383_05330</name>
</gene>
<evidence type="ECO:0000313" key="2">
    <source>
        <dbReference type="Proteomes" id="UP000032142"/>
    </source>
</evidence>
<accession>A0A0B0PPW2</accession>
<dbReference type="AlphaFoldDB" id="A0A0B0PPW2"/>
<evidence type="ECO:0000313" key="1">
    <source>
        <dbReference type="EMBL" id="KHG26479.1"/>
    </source>
</evidence>
<name>A0A0B0PPW2_GOSAR</name>
<dbReference type="EMBL" id="KN436851">
    <property type="protein sequence ID" value="KHG26479.1"/>
    <property type="molecule type" value="Genomic_DNA"/>
</dbReference>
<organism evidence="1 2">
    <name type="scientific">Gossypium arboreum</name>
    <name type="common">Tree cotton</name>
    <name type="synonym">Gossypium nanking</name>
    <dbReference type="NCBI Taxonomy" id="29729"/>
    <lineage>
        <taxon>Eukaryota</taxon>
        <taxon>Viridiplantae</taxon>
        <taxon>Streptophyta</taxon>
        <taxon>Embryophyta</taxon>
        <taxon>Tracheophyta</taxon>
        <taxon>Spermatophyta</taxon>
        <taxon>Magnoliopsida</taxon>
        <taxon>eudicotyledons</taxon>
        <taxon>Gunneridae</taxon>
        <taxon>Pentapetalae</taxon>
        <taxon>rosids</taxon>
        <taxon>malvids</taxon>
        <taxon>Malvales</taxon>
        <taxon>Malvaceae</taxon>
        <taxon>Malvoideae</taxon>
        <taxon>Gossypium</taxon>
    </lineage>
</organism>
<sequence length="45" mass="4895">MVMLHDYVSPGVALRINHGTQVCPRPCGASQYVCPVFTRPVHTGV</sequence>
<protein>
    <submittedName>
        <fullName evidence="1">Uncharacterized protein</fullName>
    </submittedName>
</protein>
<dbReference type="Proteomes" id="UP000032142">
    <property type="component" value="Unassembled WGS sequence"/>
</dbReference>
<keyword evidence="2" id="KW-1185">Reference proteome</keyword>
<reference evidence="2" key="1">
    <citation type="submission" date="2014-09" db="EMBL/GenBank/DDBJ databases">
        <authorList>
            <person name="Mudge J."/>
            <person name="Ramaraj T."/>
            <person name="Lindquist I.E."/>
            <person name="Bharti A.K."/>
            <person name="Sundararajan A."/>
            <person name="Cameron C.T."/>
            <person name="Woodward J.E."/>
            <person name="May G.D."/>
            <person name="Brubaker C."/>
            <person name="Broadhvest J."/>
            <person name="Wilkins T.A."/>
        </authorList>
    </citation>
    <scope>NUCLEOTIDE SEQUENCE</scope>
    <source>
        <strain evidence="2">cv. AKA8401</strain>
    </source>
</reference>